<sequence length="409" mass="46603">MSPNPSFLTEILLEEYTYHLPEEHIAVFPVEPRDHSRLLVYNKGNITHTNFYKVTDFLPEGTLLVFNDTKVIPARLYFRRETGALIEIFLLQPQNHSQTAHEAMRQTGSCTWQCMIGNKKRWKEGESLKMLLAISVTESIAVEAVLTDVAQNLVRFSWSPANLPFSDVLAKLGEIPLPPYLNRKASKKDEETYQTVYSRNEGAVAAPTAGLHFTDVVFAELKAKGIETEFITLHVGAGTFQPIKEKNVWQHPMHIEQIVFTKSSLENLLQKPESIFVVGTTSMRSIESLYWYGVKLLRKETTNFFIEKVYPYQVEGQLPTISESFHAIYNYMQQHNLEEIVGETQILIVPGYQFKVCKGLITNYHQPGSTLILLVAAFVGEDWKRIYQEALNNGYRFLSYGDSSVLIPG</sequence>
<dbReference type="GO" id="GO:0005737">
    <property type="term" value="C:cytoplasm"/>
    <property type="evidence" value="ECO:0007669"/>
    <property type="project" value="UniProtKB-SubCell"/>
</dbReference>
<accession>A0AAE3U6C0</accession>
<dbReference type="HAMAP" id="MF_00113">
    <property type="entry name" value="QueA"/>
    <property type="match status" value="1"/>
</dbReference>
<dbReference type="SUPFAM" id="SSF111337">
    <property type="entry name" value="QueA-like"/>
    <property type="match status" value="1"/>
</dbReference>
<evidence type="ECO:0000256" key="1">
    <source>
        <dbReference type="ARBA" id="ARBA00022490"/>
    </source>
</evidence>
<dbReference type="AlphaFoldDB" id="A0AAE3U6C0"/>
<evidence type="ECO:0000313" key="7">
    <source>
        <dbReference type="Proteomes" id="UP001241110"/>
    </source>
</evidence>
<keyword evidence="4 5" id="KW-0671">Queuosine biosynthesis</keyword>
<dbReference type="InterPro" id="IPR042118">
    <property type="entry name" value="QueA_dom1"/>
</dbReference>
<dbReference type="Proteomes" id="UP001241110">
    <property type="component" value="Unassembled WGS sequence"/>
</dbReference>
<keyword evidence="1 5" id="KW-0963">Cytoplasm</keyword>
<comment type="subcellular location">
    <subcellularLocation>
        <location evidence="5">Cytoplasm</location>
    </subcellularLocation>
</comment>
<dbReference type="GO" id="GO:0008616">
    <property type="term" value="P:tRNA queuosine(34) biosynthetic process"/>
    <property type="evidence" value="ECO:0007669"/>
    <property type="project" value="UniProtKB-UniRule"/>
</dbReference>
<dbReference type="GO" id="GO:0051075">
    <property type="term" value="F:S-adenosylmethionine:tRNA ribosyltransferase-isomerase activity"/>
    <property type="evidence" value="ECO:0007669"/>
    <property type="project" value="UniProtKB-EC"/>
</dbReference>
<name>A0AAE3U6C0_9BACT</name>
<comment type="pathway">
    <text evidence="5">tRNA modification; tRNA-queuosine biosynthesis.</text>
</comment>
<protein>
    <recommendedName>
        <fullName evidence="5">S-adenosylmethionine:tRNA ribosyltransferase-isomerase</fullName>
        <ecNumber evidence="5">2.4.99.17</ecNumber>
    </recommendedName>
    <alternativeName>
        <fullName evidence="5">Queuosine biosynthesis protein QueA</fullName>
    </alternativeName>
</protein>
<comment type="subunit">
    <text evidence="5">Monomer.</text>
</comment>
<dbReference type="RefSeq" id="WP_313979737.1">
    <property type="nucleotide sequence ID" value="NZ_JASJOS010000005.1"/>
</dbReference>
<keyword evidence="2 5" id="KW-0808">Transferase</keyword>
<gene>
    <name evidence="5" type="primary">queA</name>
    <name evidence="6" type="ORF">QNI16_14280</name>
</gene>
<reference evidence="6" key="1">
    <citation type="submission" date="2023-05" db="EMBL/GenBank/DDBJ databases">
        <authorList>
            <person name="Zhang X."/>
        </authorList>
    </citation>
    <scope>NUCLEOTIDE SEQUENCE</scope>
    <source>
        <strain evidence="6">YF14B1</strain>
    </source>
</reference>
<evidence type="ECO:0000256" key="2">
    <source>
        <dbReference type="ARBA" id="ARBA00022679"/>
    </source>
</evidence>
<organism evidence="6 7">
    <name type="scientific">Xanthocytophaga flava</name>
    <dbReference type="NCBI Taxonomy" id="3048013"/>
    <lineage>
        <taxon>Bacteria</taxon>
        <taxon>Pseudomonadati</taxon>
        <taxon>Bacteroidota</taxon>
        <taxon>Cytophagia</taxon>
        <taxon>Cytophagales</taxon>
        <taxon>Rhodocytophagaceae</taxon>
        <taxon>Xanthocytophaga</taxon>
    </lineage>
</organism>
<dbReference type="Pfam" id="PF02547">
    <property type="entry name" value="Queuosine_synth"/>
    <property type="match status" value="1"/>
</dbReference>
<comment type="function">
    <text evidence="5">Transfers and isomerizes the ribose moiety from AdoMet to the 7-aminomethyl group of 7-deazaguanine (preQ1-tRNA) to give epoxyqueuosine (oQ-tRNA).</text>
</comment>
<dbReference type="EC" id="2.4.99.17" evidence="5"/>
<dbReference type="Gene3D" id="2.40.10.240">
    <property type="entry name" value="QueA-like"/>
    <property type="match status" value="1"/>
</dbReference>
<comment type="catalytic activity">
    <reaction evidence="5">
        <text>7-aminomethyl-7-carbaguanosine(34) in tRNA + S-adenosyl-L-methionine = epoxyqueuosine(34) in tRNA + adenine + L-methionine + 2 H(+)</text>
        <dbReference type="Rhea" id="RHEA:32155"/>
        <dbReference type="Rhea" id="RHEA-COMP:10342"/>
        <dbReference type="Rhea" id="RHEA-COMP:18582"/>
        <dbReference type="ChEBI" id="CHEBI:15378"/>
        <dbReference type="ChEBI" id="CHEBI:16708"/>
        <dbReference type="ChEBI" id="CHEBI:57844"/>
        <dbReference type="ChEBI" id="CHEBI:59789"/>
        <dbReference type="ChEBI" id="CHEBI:82833"/>
        <dbReference type="ChEBI" id="CHEBI:194443"/>
        <dbReference type="EC" id="2.4.99.17"/>
    </reaction>
</comment>
<evidence type="ECO:0000256" key="4">
    <source>
        <dbReference type="ARBA" id="ARBA00022785"/>
    </source>
</evidence>
<comment type="caution">
    <text evidence="6">The sequence shown here is derived from an EMBL/GenBank/DDBJ whole genome shotgun (WGS) entry which is preliminary data.</text>
</comment>
<evidence type="ECO:0000313" key="6">
    <source>
        <dbReference type="EMBL" id="MDJ1481664.1"/>
    </source>
</evidence>
<proteinExistence type="inferred from homology"/>
<dbReference type="EMBL" id="JASJOS010000005">
    <property type="protein sequence ID" value="MDJ1481664.1"/>
    <property type="molecule type" value="Genomic_DNA"/>
</dbReference>
<dbReference type="PANTHER" id="PTHR30307:SF0">
    <property type="entry name" value="S-ADENOSYLMETHIONINE:TRNA RIBOSYLTRANSFERASE-ISOMERASE"/>
    <property type="match status" value="1"/>
</dbReference>
<dbReference type="InterPro" id="IPR036100">
    <property type="entry name" value="QueA_sf"/>
</dbReference>
<dbReference type="InterPro" id="IPR003699">
    <property type="entry name" value="QueA"/>
</dbReference>
<comment type="similarity">
    <text evidence="5">Belongs to the QueA family.</text>
</comment>
<keyword evidence="3 5" id="KW-0949">S-adenosyl-L-methionine</keyword>
<evidence type="ECO:0000256" key="3">
    <source>
        <dbReference type="ARBA" id="ARBA00022691"/>
    </source>
</evidence>
<dbReference type="Gene3D" id="3.40.1780.10">
    <property type="entry name" value="QueA-like"/>
    <property type="match status" value="2"/>
</dbReference>
<dbReference type="InterPro" id="IPR042119">
    <property type="entry name" value="QueA_dom2"/>
</dbReference>
<dbReference type="PANTHER" id="PTHR30307">
    <property type="entry name" value="S-ADENOSYLMETHIONINE:TRNA RIBOSYLTRANSFERASE-ISOMERASE"/>
    <property type="match status" value="1"/>
</dbReference>
<evidence type="ECO:0000256" key="5">
    <source>
        <dbReference type="HAMAP-Rule" id="MF_00113"/>
    </source>
</evidence>